<accession>A3ZWP5</accession>
<dbReference type="Proteomes" id="UP000004358">
    <property type="component" value="Unassembled WGS sequence"/>
</dbReference>
<proteinExistence type="predicted"/>
<dbReference type="EMBL" id="AANZ01000016">
    <property type="protein sequence ID" value="EAQ79019.1"/>
    <property type="molecule type" value="Genomic_DNA"/>
</dbReference>
<comment type="caution">
    <text evidence="1">The sequence shown here is derived from an EMBL/GenBank/DDBJ whole genome shotgun (WGS) entry which is preliminary data.</text>
</comment>
<evidence type="ECO:0000313" key="1">
    <source>
        <dbReference type="EMBL" id="EAQ79019.1"/>
    </source>
</evidence>
<reference evidence="1 2" key="1">
    <citation type="submission" date="2006-02" db="EMBL/GenBank/DDBJ databases">
        <authorList>
            <person name="Amann R."/>
            <person name="Ferriera S."/>
            <person name="Johnson J."/>
            <person name="Kravitz S."/>
            <person name="Halpern A."/>
            <person name="Remington K."/>
            <person name="Beeson K."/>
            <person name="Tran B."/>
            <person name="Rogers Y.-H."/>
            <person name="Friedman R."/>
            <person name="Venter J.C."/>
        </authorList>
    </citation>
    <scope>NUCLEOTIDE SEQUENCE [LARGE SCALE GENOMIC DNA]</scope>
    <source>
        <strain evidence="1 2">DSM 3645</strain>
    </source>
</reference>
<dbReference type="STRING" id="314230.DSM3645_13685"/>
<evidence type="ECO:0000313" key="2">
    <source>
        <dbReference type="Proteomes" id="UP000004358"/>
    </source>
</evidence>
<sequence>MLIAAFLSPCLIGCQQQQGPDLATVTGAVMLDGEPLDGATVQFQPKTGRPSYGSTDQAGKYSMKYTLERSGVSLGETVVTIRTRIEDEHGKVMRKEMLPKKYHDQTVLTAVVEDKANVIDFDLQSK</sequence>
<gene>
    <name evidence="1" type="ORF">DSM3645_13685</name>
</gene>
<name>A3ZWP5_9BACT</name>
<evidence type="ECO:0008006" key="3">
    <source>
        <dbReference type="Google" id="ProtNLM"/>
    </source>
</evidence>
<dbReference type="RefSeq" id="WP_002650635.1">
    <property type="nucleotide sequence ID" value="NZ_CH672376.1"/>
</dbReference>
<dbReference type="HOGENOM" id="CLU_113730_5_2_0"/>
<protein>
    <recommendedName>
        <fullName evidence="3">Carboxypeptidase regulatory-like domain-containing protein</fullName>
    </recommendedName>
</protein>
<organism evidence="1 2">
    <name type="scientific">Blastopirellula marina DSM 3645</name>
    <dbReference type="NCBI Taxonomy" id="314230"/>
    <lineage>
        <taxon>Bacteria</taxon>
        <taxon>Pseudomonadati</taxon>
        <taxon>Planctomycetota</taxon>
        <taxon>Planctomycetia</taxon>
        <taxon>Pirellulales</taxon>
        <taxon>Pirellulaceae</taxon>
        <taxon>Blastopirellula</taxon>
    </lineage>
</organism>
<dbReference type="AlphaFoldDB" id="A3ZWP5"/>